<dbReference type="Proteomes" id="UP000077734">
    <property type="component" value="Unassembled WGS sequence"/>
</dbReference>
<dbReference type="RefSeq" id="WP_064029190.1">
    <property type="nucleotide sequence ID" value="NZ_CP023669.1"/>
</dbReference>
<evidence type="ECO:0000313" key="2">
    <source>
        <dbReference type="Proteomes" id="UP000077734"/>
    </source>
</evidence>
<gene>
    <name evidence="1" type="ORF">A1356_18280</name>
</gene>
<sequence length="191" mass="21472">MNTRPNQSEPALIKGLRTLRLDFYIFAVLIFLSILGVGIADAFETPAHWYWIAMVPVYFAACFFLEWQAIRHSGKALRDILLWQTQHWLGVLAAFFLAFKLREIGSLDNQATGLILLLLLALGTFLAGITTGWLFRLLGIFLGFNLIMVAYMEHYVAVLIASAAAMLVLYHYLAKSLDRAVAERMADDSAE</sequence>
<protein>
    <submittedName>
        <fullName evidence="1">Uncharacterized protein</fullName>
    </submittedName>
</protein>
<comment type="caution">
    <text evidence="1">The sequence shown here is derived from an EMBL/GenBank/DDBJ whole genome shotgun (WGS) entry which is preliminary data.</text>
</comment>
<name>A0A291IKY0_9GAMM</name>
<dbReference type="EMBL" id="LUUL01000109">
    <property type="protein sequence ID" value="OAI23083.1"/>
    <property type="molecule type" value="Genomic_DNA"/>
</dbReference>
<proteinExistence type="predicted"/>
<organism evidence="1 2">
    <name type="scientific">Methylomonas koyamae</name>
    <dbReference type="NCBI Taxonomy" id="702114"/>
    <lineage>
        <taxon>Bacteria</taxon>
        <taxon>Pseudomonadati</taxon>
        <taxon>Pseudomonadota</taxon>
        <taxon>Gammaproteobacteria</taxon>
        <taxon>Methylococcales</taxon>
        <taxon>Methylococcaceae</taxon>
        <taxon>Methylomonas</taxon>
    </lineage>
</organism>
<reference evidence="1 2" key="1">
    <citation type="submission" date="2016-03" db="EMBL/GenBank/DDBJ databases">
        <authorList>
            <person name="Heylen K."/>
            <person name="De Vos P."/>
            <person name="Vekeman B."/>
        </authorList>
    </citation>
    <scope>NUCLEOTIDE SEQUENCE [LARGE SCALE GENOMIC DNA]</scope>
    <source>
        <strain evidence="1 2">R-49807</strain>
    </source>
</reference>
<dbReference type="AlphaFoldDB" id="A0A291IKY0"/>
<keyword evidence="2" id="KW-1185">Reference proteome</keyword>
<evidence type="ECO:0000313" key="1">
    <source>
        <dbReference type="EMBL" id="OAI23083.1"/>
    </source>
</evidence>
<dbReference type="KEGG" id="mko:MKLM6_2839"/>
<accession>A0A291IKY0</accession>